<feature type="transmembrane region" description="Helical" evidence="7">
    <location>
        <begin position="12"/>
        <end position="34"/>
    </location>
</feature>
<keyword evidence="7" id="KW-1133">Transmembrane helix</keyword>
<keyword evidence="7" id="KW-0472">Membrane</keyword>
<gene>
    <name evidence="9" type="ORF">KTO63_04555</name>
</gene>
<dbReference type="InterPro" id="IPR005467">
    <property type="entry name" value="His_kinase_dom"/>
</dbReference>
<keyword evidence="6" id="KW-0902">Two-component regulatory system</keyword>
<dbReference type="GO" id="GO:0016036">
    <property type="term" value="P:cellular response to phosphate starvation"/>
    <property type="evidence" value="ECO:0007669"/>
    <property type="project" value="TreeGrafter"/>
</dbReference>
<evidence type="ECO:0000256" key="4">
    <source>
        <dbReference type="ARBA" id="ARBA00022679"/>
    </source>
</evidence>
<dbReference type="PANTHER" id="PTHR45453:SF1">
    <property type="entry name" value="PHOSPHATE REGULON SENSOR PROTEIN PHOR"/>
    <property type="match status" value="1"/>
</dbReference>
<dbReference type="GO" id="GO:0005886">
    <property type="term" value="C:plasma membrane"/>
    <property type="evidence" value="ECO:0007669"/>
    <property type="project" value="TreeGrafter"/>
</dbReference>
<dbReference type="GO" id="GO:0004721">
    <property type="term" value="F:phosphoprotein phosphatase activity"/>
    <property type="evidence" value="ECO:0007669"/>
    <property type="project" value="TreeGrafter"/>
</dbReference>
<comment type="catalytic activity">
    <reaction evidence="1">
        <text>ATP + protein L-histidine = ADP + protein N-phospho-L-histidine.</text>
        <dbReference type="EC" id="2.7.13.3"/>
    </reaction>
</comment>
<dbReference type="SMART" id="SM00388">
    <property type="entry name" value="HisKA"/>
    <property type="match status" value="1"/>
</dbReference>
<comment type="caution">
    <text evidence="9">The sequence shown here is derived from an EMBL/GenBank/DDBJ whole genome shotgun (WGS) entry which is preliminary data.</text>
</comment>
<accession>A0A9E2S8D4</accession>
<evidence type="ECO:0000313" key="10">
    <source>
        <dbReference type="Proteomes" id="UP000812270"/>
    </source>
</evidence>
<dbReference type="AlphaFoldDB" id="A0A9E2S8D4"/>
<reference evidence="9" key="1">
    <citation type="submission" date="2021-06" db="EMBL/GenBank/DDBJ databases">
        <authorList>
            <person name="Huq M.A."/>
        </authorList>
    </citation>
    <scope>NUCLEOTIDE SEQUENCE</scope>
    <source>
        <strain evidence="9">MAH-26</strain>
    </source>
</reference>
<dbReference type="InterPro" id="IPR050351">
    <property type="entry name" value="BphY/WalK/GraS-like"/>
</dbReference>
<organism evidence="9 10">
    <name type="scientific">Pinibacter aurantiacus</name>
    <dbReference type="NCBI Taxonomy" id="2851599"/>
    <lineage>
        <taxon>Bacteria</taxon>
        <taxon>Pseudomonadati</taxon>
        <taxon>Bacteroidota</taxon>
        <taxon>Chitinophagia</taxon>
        <taxon>Chitinophagales</taxon>
        <taxon>Chitinophagaceae</taxon>
        <taxon>Pinibacter</taxon>
    </lineage>
</organism>
<evidence type="ECO:0000256" key="3">
    <source>
        <dbReference type="ARBA" id="ARBA00022553"/>
    </source>
</evidence>
<dbReference type="Pfam" id="PF02518">
    <property type="entry name" value="HATPase_c"/>
    <property type="match status" value="1"/>
</dbReference>
<name>A0A9E2S8D4_9BACT</name>
<dbReference type="CDD" id="cd00082">
    <property type="entry name" value="HisKA"/>
    <property type="match status" value="1"/>
</dbReference>
<dbReference type="EC" id="2.7.13.3" evidence="2"/>
<dbReference type="EMBL" id="JAHSPG010000002">
    <property type="protein sequence ID" value="MBV4356409.1"/>
    <property type="molecule type" value="Genomic_DNA"/>
</dbReference>
<keyword evidence="3" id="KW-0597">Phosphoprotein</keyword>
<sequence>MFRKLVPARKLGFASALFYLLLLYIIAALVWWFVSLMRQSHQMTNYKLEELKADDPAYLTKVQQITDEQHRSTAKYVGEGTVFFSLIIVGAFFVYRAVRREFKLAEQQHNFMMAITHELKTPIAVAKLNLETLQKHKLDEEKQQKIISMTLQETNRLNTLANNILVSAQMDEKAFHSSKEELNLSDLARRSVEEYRTRFPGKNWNISVEEDLSLVGDPLLLQILINNLVDNAVKYTGKEGEIGFTIQRKRNMILVSVTDNGVGIPDNEKQKIFDRFYRIGDEKVRKTKGTGLGLYLCKRIAFEHNARIVVTDNLPTGANFTIQFHV</sequence>
<keyword evidence="7" id="KW-0812">Transmembrane</keyword>
<dbReference type="CDD" id="cd00075">
    <property type="entry name" value="HATPase"/>
    <property type="match status" value="1"/>
</dbReference>
<dbReference type="InterPro" id="IPR003594">
    <property type="entry name" value="HATPase_dom"/>
</dbReference>
<evidence type="ECO:0000256" key="5">
    <source>
        <dbReference type="ARBA" id="ARBA00022777"/>
    </source>
</evidence>
<proteinExistence type="predicted"/>
<dbReference type="RefSeq" id="WP_217789995.1">
    <property type="nucleotide sequence ID" value="NZ_JAHSPG010000002.1"/>
</dbReference>
<evidence type="ECO:0000256" key="6">
    <source>
        <dbReference type="ARBA" id="ARBA00023012"/>
    </source>
</evidence>
<evidence type="ECO:0000256" key="1">
    <source>
        <dbReference type="ARBA" id="ARBA00000085"/>
    </source>
</evidence>
<dbReference type="FunFam" id="3.30.565.10:FF:000006">
    <property type="entry name" value="Sensor histidine kinase WalK"/>
    <property type="match status" value="1"/>
</dbReference>
<feature type="transmembrane region" description="Helical" evidence="7">
    <location>
        <begin position="80"/>
        <end position="98"/>
    </location>
</feature>
<dbReference type="Pfam" id="PF00512">
    <property type="entry name" value="HisKA"/>
    <property type="match status" value="1"/>
</dbReference>
<dbReference type="GO" id="GO:0000155">
    <property type="term" value="F:phosphorelay sensor kinase activity"/>
    <property type="evidence" value="ECO:0007669"/>
    <property type="project" value="InterPro"/>
</dbReference>
<keyword evidence="4" id="KW-0808">Transferase</keyword>
<evidence type="ECO:0000256" key="2">
    <source>
        <dbReference type="ARBA" id="ARBA00012438"/>
    </source>
</evidence>
<evidence type="ECO:0000256" key="7">
    <source>
        <dbReference type="SAM" id="Phobius"/>
    </source>
</evidence>
<dbReference type="Proteomes" id="UP000812270">
    <property type="component" value="Unassembled WGS sequence"/>
</dbReference>
<dbReference type="InterPro" id="IPR003661">
    <property type="entry name" value="HisK_dim/P_dom"/>
</dbReference>
<keyword evidence="5 9" id="KW-0418">Kinase</keyword>
<feature type="domain" description="Histidine kinase" evidence="8">
    <location>
        <begin position="114"/>
        <end position="326"/>
    </location>
</feature>
<dbReference type="SMART" id="SM00387">
    <property type="entry name" value="HATPase_c"/>
    <property type="match status" value="1"/>
</dbReference>
<dbReference type="PANTHER" id="PTHR45453">
    <property type="entry name" value="PHOSPHATE REGULON SENSOR PROTEIN PHOR"/>
    <property type="match status" value="1"/>
</dbReference>
<keyword evidence="10" id="KW-1185">Reference proteome</keyword>
<evidence type="ECO:0000259" key="8">
    <source>
        <dbReference type="PROSITE" id="PS50109"/>
    </source>
</evidence>
<evidence type="ECO:0000313" key="9">
    <source>
        <dbReference type="EMBL" id="MBV4356409.1"/>
    </source>
</evidence>
<dbReference type="PROSITE" id="PS50109">
    <property type="entry name" value="HIS_KIN"/>
    <property type="match status" value="1"/>
</dbReference>
<protein>
    <recommendedName>
        <fullName evidence="2">histidine kinase</fullName>
        <ecNumber evidence="2">2.7.13.3</ecNumber>
    </recommendedName>
</protein>